<sequence>MHHFRVSHFFPGFRVLGPAVRGCNELAHGGGRVGDNNNSMVSKIKNEYIDPSLLLSEKSEEAQKTKKSSLQSFTDGRRANAWQLARWPLHKNMTWDRVQIYLPRSYLAKDGEDIRTISMGEDINQFVHRYYLESVDLKTNDWVNFVHTDKVIAKRHEFLGPDPRVAGYYYDDRGDIHIRWWDGFLSDQWMGSKKWKLGVRWDGSQWIEHYT</sequence>
<comment type="caution">
    <text evidence="1">The sequence shown here is derived from an EMBL/GenBank/DDBJ whole genome shotgun (WGS) entry which is preliminary data.</text>
</comment>
<gene>
    <name evidence="1" type="ORF">BDZ94DRAFT_1301724</name>
</gene>
<dbReference type="EMBL" id="MU150362">
    <property type="protein sequence ID" value="KAF9457665.1"/>
    <property type="molecule type" value="Genomic_DNA"/>
</dbReference>
<dbReference type="OrthoDB" id="2737573at2759"/>
<evidence type="ECO:0000313" key="1">
    <source>
        <dbReference type="EMBL" id="KAF9457665.1"/>
    </source>
</evidence>
<organism evidence="1 2">
    <name type="scientific">Collybia nuda</name>
    <dbReference type="NCBI Taxonomy" id="64659"/>
    <lineage>
        <taxon>Eukaryota</taxon>
        <taxon>Fungi</taxon>
        <taxon>Dikarya</taxon>
        <taxon>Basidiomycota</taxon>
        <taxon>Agaricomycotina</taxon>
        <taxon>Agaricomycetes</taxon>
        <taxon>Agaricomycetidae</taxon>
        <taxon>Agaricales</taxon>
        <taxon>Tricholomatineae</taxon>
        <taxon>Clitocybaceae</taxon>
        <taxon>Collybia</taxon>
    </lineage>
</organism>
<dbReference type="AlphaFoldDB" id="A0A9P5XVP5"/>
<accession>A0A9P5XVP5</accession>
<protein>
    <submittedName>
        <fullName evidence="1">Uncharacterized protein</fullName>
    </submittedName>
</protein>
<reference evidence="1" key="1">
    <citation type="submission" date="2020-11" db="EMBL/GenBank/DDBJ databases">
        <authorList>
            <consortium name="DOE Joint Genome Institute"/>
            <person name="Ahrendt S."/>
            <person name="Riley R."/>
            <person name="Andreopoulos W."/>
            <person name="Labutti K."/>
            <person name="Pangilinan J."/>
            <person name="Ruiz-Duenas F.J."/>
            <person name="Barrasa J.M."/>
            <person name="Sanchez-Garcia M."/>
            <person name="Camarero S."/>
            <person name="Miyauchi S."/>
            <person name="Serrano A."/>
            <person name="Linde D."/>
            <person name="Babiker R."/>
            <person name="Drula E."/>
            <person name="Ayuso-Fernandez I."/>
            <person name="Pacheco R."/>
            <person name="Padilla G."/>
            <person name="Ferreira P."/>
            <person name="Barriuso J."/>
            <person name="Kellner H."/>
            <person name="Castanera R."/>
            <person name="Alfaro M."/>
            <person name="Ramirez L."/>
            <person name="Pisabarro A.G."/>
            <person name="Kuo A."/>
            <person name="Tritt A."/>
            <person name="Lipzen A."/>
            <person name="He G."/>
            <person name="Yan M."/>
            <person name="Ng V."/>
            <person name="Cullen D."/>
            <person name="Martin F."/>
            <person name="Rosso M.-N."/>
            <person name="Henrissat B."/>
            <person name="Hibbett D."/>
            <person name="Martinez A.T."/>
            <person name="Grigoriev I.V."/>
        </authorList>
    </citation>
    <scope>NUCLEOTIDE SEQUENCE</scope>
    <source>
        <strain evidence="1">CBS 247.69</strain>
    </source>
</reference>
<keyword evidence="2" id="KW-1185">Reference proteome</keyword>
<proteinExistence type="predicted"/>
<evidence type="ECO:0000313" key="2">
    <source>
        <dbReference type="Proteomes" id="UP000807353"/>
    </source>
</evidence>
<dbReference type="Proteomes" id="UP000807353">
    <property type="component" value="Unassembled WGS sequence"/>
</dbReference>
<name>A0A9P5XVP5_9AGAR</name>